<comment type="caution">
    <text evidence="2">The sequence shown here is derived from an EMBL/GenBank/DDBJ whole genome shotgun (WGS) entry which is preliminary data.</text>
</comment>
<dbReference type="GO" id="GO:0008641">
    <property type="term" value="F:ubiquitin-like modifier activating enzyme activity"/>
    <property type="evidence" value="ECO:0007669"/>
    <property type="project" value="InterPro"/>
</dbReference>
<dbReference type="InterPro" id="IPR045886">
    <property type="entry name" value="ThiF/MoeB/HesA"/>
</dbReference>
<dbReference type="EMBL" id="JACJIA010000001">
    <property type="protein sequence ID" value="MBA8949129.1"/>
    <property type="molecule type" value="Genomic_DNA"/>
</dbReference>
<sequence>MRLPRIKRVHQPLALPGDRILIGLMQQGVAAEIQDGEDGAIARLITLMDGGRTIDQVCAAFAETHPHVDEDSARAVIQELIAGGFVEDADAPLPGNLDEREAARYEPARNFFTWIDTTPRGSPYEIQSKIKDARVGLLGLGGTGSAVAAGLVASGVGALHVADFDVVEESNLTRQLLYTEQDIGLPKVDRAVERLRAMNGMVEVTGDTLKASGPEEIAALMEGRDVFVLCADEPHPDIMFWTNDAALRTGTPWFVSFYTGPMAVVGGLVPRETGCWACLRRQEDRHEFKAHGRALTEERPNAVTAASANISGHLCALEVLYHLAGLPAQARGRIFHWNYAVWGHSYFVDIPHDHDCPTCGTP</sequence>
<evidence type="ECO:0000259" key="1">
    <source>
        <dbReference type="Pfam" id="PF00899"/>
    </source>
</evidence>
<evidence type="ECO:0000313" key="2">
    <source>
        <dbReference type="EMBL" id="MBA8949129.1"/>
    </source>
</evidence>
<dbReference type="AlphaFoldDB" id="A0A7W3LJ55"/>
<name>A0A7W3LJ55_ACTNM</name>
<dbReference type="InterPro" id="IPR000594">
    <property type="entry name" value="ThiF_NAD_FAD-bd"/>
</dbReference>
<dbReference type="GO" id="GO:0004792">
    <property type="term" value="F:thiosulfate-cyanide sulfurtransferase activity"/>
    <property type="evidence" value="ECO:0007669"/>
    <property type="project" value="TreeGrafter"/>
</dbReference>
<evidence type="ECO:0000313" key="3">
    <source>
        <dbReference type="Proteomes" id="UP000572680"/>
    </source>
</evidence>
<dbReference type="GO" id="GO:0016779">
    <property type="term" value="F:nucleotidyltransferase activity"/>
    <property type="evidence" value="ECO:0007669"/>
    <property type="project" value="UniProtKB-KW"/>
</dbReference>
<feature type="domain" description="THIF-type NAD/FAD binding fold" evidence="1">
    <location>
        <begin position="125"/>
        <end position="337"/>
    </location>
</feature>
<protein>
    <submittedName>
        <fullName evidence="2">Molybdopterin/thiamine biosynthesis adenylyltransferase</fullName>
    </submittedName>
</protein>
<dbReference type="Gene3D" id="3.90.930.60">
    <property type="match status" value="1"/>
</dbReference>
<keyword evidence="3" id="KW-1185">Reference proteome</keyword>
<dbReference type="Pfam" id="PF00899">
    <property type="entry name" value="ThiF"/>
    <property type="match status" value="1"/>
</dbReference>
<keyword evidence="2" id="KW-0548">Nucleotidyltransferase</keyword>
<reference evidence="2 3" key="1">
    <citation type="submission" date="2020-08" db="EMBL/GenBank/DDBJ databases">
        <title>Genomic Encyclopedia of Type Strains, Phase IV (KMG-IV): sequencing the most valuable type-strain genomes for metagenomic binning, comparative biology and taxonomic classification.</title>
        <authorList>
            <person name="Goeker M."/>
        </authorList>
    </citation>
    <scope>NUCLEOTIDE SEQUENCE [LARGE SCALE GENOMIC DNA]</scope>
    <source>
        <strain evidence="2 3">DSM 44197</strain>
    </source>
</reference>
<organism evidence="2 3">
    <name type="scientific">Actinomadura namibiensis</name>
    <dbReference type="NCBI Taxonomy" id="182080"/>
    <lineage>
        <taxon>Bacteria</taxon>
        <taxon>Bacillati</taxon>
        <taxon>Actinomycetota</taxon>
        <taxon>Actinomycetes</taxon>
        <taxon>Streptosporangiales</taxon>
        <taxon>Thermomonosporaceae</taxon>
        <taxon>Actinomadura</taxon>
    </lineage>
</organism>
<dbReference type="PANTHER" id="PTHR10953">
    <property type="entry name" value="UBIQUITIN-ACTIVATING ENZYME E1"/>
    <property type="match status" value="1"/>
</dbReference>
<dbReference type="Proteomes" id="UP000572680">
    <property type="component" value="Unassembled WGS sequence"/>
</dbReference>
<gene>
    <name evidence="2" type="ORF">HNR61_000727</name>
</gene>
<dbReference type="RefSeq" id="WP_182841631.1">
    <property type="nucleotide sequence ID" value="NZ_BAAALP010000008.1"/>
</dbReference>
<dbReference type="Gene3D" id="3.40.50.720">
    <property type="entry name" value="NAD(P)-binding Rossmann-like Domain"/>
    <property type="match status" value="1"/>
</dbReference>
<dbReference type="PANTHER" id="PTHR10953:SF102">
    <property type="entry name" value="ADENYLYLTRANSFERASE AND SULFURTRANSFERASE MOCS3"/>
    <property type="match status" value="1"/>
</dbReference>
<keyword evidence="2" id="KW-0808">Transferase</keyword>
<dbReference type="GO" id="GO:0005737">
    <property type="term" value="C:cytoplasm"/>
    <property type="evidence" value="ECO:0007669"/>
    <property type="project" value="TreeGrafter"/>
</dbReference>
<accession>A0A7W3LJ55</accession>
<dbReference type="SUPFAM" id="SSF69572">
    <property type="entry name" value="Activating enzymes of the ubiquitin-like proteins"/>
    <property type="match status" value="1"/>
</dbReference>
<dbReference type="InterPro" id="IPR035985">
    <property type="entry name" value="Ubiquitin-activating_enz"/>
</dbReference>
<proteinExistence type="predicted"/>